<evidence type="ECO:0000256" key="8">
    <source>
        <dbReference type="ARBA" id="ARBA00023192"/>
    </source>
</evidence>
<feature type="binding site" evidence="10">
    <location>
        <position position="95"/>
    </location>
    <ligand>
        <name>pyridoxal 5'-phosphate</name>
        <dbReference type="ChEBI" id="CHEBI:597326"/>
    </ligand>
</feature>
<evidence type="ECO:0000256" key="2">
    <source>
        <dbReference type="ARBA" id="ARBA00004962"/>
    </source>
</evidence>
<evidence type="ECO:0000256" key="3">
    <source>
        <dbReference type="ARBA" id="ARBA00007103"/>
    </source>
</evidence>
<evidence type="ECO:0000256" key="10">
    <source>
        <dbReference type="PIRSR" id="PIRSR605856-50"/>
    </source>
</evidence>
<dbReference type="NCBIfam" id="TIGR01136">
    <property type="entry name" value="cysKM"/>
    <property type="match status" value="1"/>
</dbReference>
<dbReference type="PANTHER" id="PTHR10314">
    <property type="entry name" value="CYSTATHIONINE BETA-SYNTHASE"/>
    <property type="match status" value="1"/>
</dbReference>
<evidence type="ECO:0000256" key="1">
    <source>
        <dbReference type="ARBA" id="ARBA00001933"/>
    </source>
</evidence>
<dbReference type="AlphaFoldDB" id="A0A3S4FBM9"/>
<dbReference type="InterPro" id="IPR005859">
    <property type="entry name" value="CysK"/>
</dbReference>
<feature type="modified residue" description="N6-(pyridoxal phosphate)lysine" evidence="11">
    <location>
        <position position="65"/>
    </location>
</feature>
<dbReference type="NCBIfam" id="TIGR01139">
    <property type="entry name" value="cysK"/>
    <property type="match status" value="1"/>
</dbReference>
<keyword evidence="6" id="KW-0808">Transferase</keyword>
<dbReference type="SUPFAM" id="SSF53686">
    <property type="entry name" value="Tryptophan synthase beta subunit-like PLP-dependent enzymes"/>
    <property type="match status" value="1"/>
</dbReference>
<dbReference type="InterPro" id="IPR050214">
    <property type="entry name" value="Cys_Synth/Cystath_Beta-Synth"/>
</dbReference>
<evidence type="ECO:0000313" key="15">
    <source>
        <dbReference type="Proteomes" id="UP000289200"/>
    </source>
</evidence>
<feature type="binding site" evidence="10">
    <location>
        <position position="287"/>
    </location>
    <ligand>
        <name>pyridoxal 5'-phosphate</name>
        <dbReference type="ChEBI" id="CHEBI:597326"/>
    </ligand>
</feature>
<comment type="similarity">
    <text evidence="3">Belongs to the cysteine synthase/cystathionine beta-synthase family.</text>
</comment>
<dbReference type="InterPro" id="IPR036052">
    <property type="entry name" value="TrpB-like_PALP_sf"/>
</dbReference>
<dbReference type="Proteomes" id="UP000289200">
    <property type="component" value="Unassembled WGS sequence"/>
</dbReference>
<feature type="binding site" evidence="10">
    <location>
        <begin position="199"/>
        <end position="203"/>
    </location>
    <ligand>
        <name>pyridoxal 5'-phosphate</name>
        <dbReference type="ChEBI" id="CHEBI:597326"/>
    </ligand>
</feature>
<comment type="pathway">
    <text evidence="2">Amino-acid biosynthesis; L-cysteine biosynthesis; L-cysteine from L-serine: step 2/2.</text>
</comment>
<comment type="caution">
    <text evidence="14">The sequence shown here is derived from an EMBL/GenBank/DDBJ whole genome shotgun (WGS) entry which is preliminary data.</text>
</comment>
<dbReference type="RefSeq" id="WP_129608918.1">
    <property type="nucleotide sequence ID" value="NZ_UWOC01000137.1"/>
</dbReference>
<dbReference type="GO" id="GO:0004124">
    <property type="term" value="F:cysteine synthase activity"/>
    <property type="evidence" value="ECO:0007669"/>
    <property type="project" value="UniProtKB-EC"/>
</dbReference>
<proteinExistence type="inferred from homology"/>
<protein>
    <recommendedName>
        <fullName evidence="4">cysteine synthase</fullName>
        <ecNumber evidence="4">2.5.1.47</ecNumber>
    </recommendedName>
</protein>
<dbReference type="InterPro" id="IPR001926">
    <property type="entry name" value="TrpB-like_PALP"/>
</dbReference>
<evidence type="ECO:0000256" key="9">
    <source>
        <dbReference type="ARBA" id="ARBA00047931"/>
    </source>
</evidence>
<name>A0A3S4FBM9_9BRAD</name>
<dbReference type="GO" id="GO:0006535">
    <property type="term" value="P:cysteine biosynthetic process from serine"/>
    <property type="evidence" value="ECO:0007669"/>
    <property type="project" value="InterPro"/>
</dbReference>
<keyword evidence="15" id="KW-1185">Reference proteome</keyword>
<evidence type="ECO:0000256" key="11">
    <source>
        <dbReference type="PIRSR" id="PIRSR605856-51"/>
    </source>
</evidence>
<dbReference type="GO" id="GO:0005737">
    <property type="term" value="C:cytoplasm"/>
    <property type="evidence" value="ECO:0007669"/>
    <property type="project" value="UniProtKB-ARBA"/>
</dbReference>
<dbReference type="InterPro" id="IPR005856">
    <property type="entry name" value="Cys_synth"/>
</dbReference>
<organism evidence="14 15">
    <name type="scientific">Rhodoplanes serenus</name>
    <dbReference type="NCBI Taxonomy" id="200615"/>
    <lineage>
        <taxon>Bacteria</taxon>
        <taxon>Pseudomonadati</taxon>
        <taxon>Pseudomonadota</taxon>
        <taxon>Alphaproteobacteria</taxon>
        <taxon>Hyphomicrobiales</taxon>
        <taxon>Nitrobacteraceae</taxon>
        <taxon>Rhodoplanes</taxon>
    </lineage>
</organism>
<dbReference type="FunFam" id="3.40.50.1100:FF:000067">
    <property type="entry name" value="Cysteine synthase"/>
    <property type="match status" value="1"/>
</dbReference>
<dbReference type="Gene3D" id="3.40.50.1100">
    <property type="match status" value="2"/>
</dbReference>
<feature type="domain" description="Tryptophan synthase beta chain-like PALP" evidence="13">
    <location>
        <begin position="26"/>
        <end position="314"/>
    </location>
</feature>
<evidence type="ECO:0000256" key="5">
    <source>
        <dbReference type="ARBA" id="ARBA00022605"/>
    </source>
</evidence>
<dbReference type="Pfam" id="PF00291">
    <property type="entry name" value="PALP"/>
    <property type="match status" value="1"/>
</dbReference>
<sequence length="329" mass="34565">MAEAARKPLSSSPARAPGRGRIFDSITDTIGDTPLVRLHRLPQLQGVKANILAKLEFFNPIASVKDRIGVAMIDALEAEGRLTPDSVLIEPTSGNTGIALAFVAAARGYRLVLVMPESMSIERRKMLALLGAELVLTPAAQGMSGAVAKADELARETPNAIIPQQFRNPANPEIHRHTTAEEIWNDTDGQLDVFVSGVGTGGTITGVGQVLKPRRPSLKIVAVEPEDSPVLSGGKAGPHKIQGIGAGFVPDVLDRSVIDEVVTVGNQTAFETARALARYEGIPAGISSGAAVAAALKIGARPEYAGKTIVTVLPSFAERYLSTALFEGL</sequence>
<comment type="catalytic activity">
    <reaction evidence="9">
        <text>O-acetyl-L-serine + hydrogen sulfide = L-cysteine + acetate</text>
        <dbReference type="Rhea" id="RHEA:14829"/>
        <dbReference type="ChEBI" id="CHEBI:29919"/>
        <dbReference type="ChEBI" id="CHEBI:30089"/>
        <dbReference type="ChEBI" id="CHEBI:35235"/>
        <dbReference type="ChEBI" id="CHEBI:58340"/>
        <dbReference type="EC" id="2.5.1.47"/>
    </reaction>
</comment>
<evidence type="ECO:0000259" key="13">
    <source>
        <dbReference type="Pfam" id="PF00291"/>
    </source>
</evidence>
<reference evidence="15" key="1">
    <citation type="submission" date="2018-10" db="EMBL/GenBank/DDBJ databases">
        <authorList>
            <person name="Peiro R."/>
            <person name="Begona"/>
            <person name="Cbmso G."/>
            <person name="Lopez M."/>
            <person name="Gonzalez S."/>
            <person name="Sacristan E."/>
            <person name="Castillo E."/>
        </authorList>
    </citation>
    <scope>NUCLEOTIDE SEQUENCE [LARGE SCALE GENOMIC DNA]</scope>
</reference>
<evidence type="ECO:0000256" key="7">
    <source>
        <dbReference type="ARBA" id="ARBA00022898"/>
    </source>
</evidence>
<keyword evidence="5" id="KW-0028">Amino-acid biosynthesis</keyword>
<evidence type="ECO:0000256" key="6">
    <source>
        <dbReference type="ARBA" id="ARBA00022679"/>
    </source>
</evidence>
<gene>
    <name evidence="14" type="primary">cysK1</name>
    <name evidence="14" type="ORF">RHODGE_RHODGE_02081</name>
</gene>
<comment type="cofactor">
    <cofactor evidence="1 10">
        <name>pyridoxal 5'-phosphate</name>
        <dbReference type="ChEBI" id="CHEBI:597326"/>
    </cofactor>
</comment>
<dbReference type="EMBL" id="UWOC01000137">
    <property type="protein sequence ID" value="VCU08222.1"/>
    <property type="molecule type" value="Genomic_DNA"/>
</dbReference>
<evidence type="ECO:0000256" key="12">
    <source>
        <dbReference type="SAM" id="MobiDB-lite"/>
    </source>
</evidence>
<keyword evidence="7 10" id="KW-0663">Pyridoxal phosphate</keyword>
<accession>A0A3S4FBM9</accession>
<feature type="region of interest" description="Disordered" evidence="12">
    <location>
        <begin position="1"/>
        <end position="20"/>
    </location>
</feature>
<evidence type="ECO:0000313" key="14">
    <source>
        <dbReference type="EMBL" id="VCU08222.1"/>
    </source>
</evidence>
<keyword evidence="8" id="KW-0198">Cysteine biosynthesis</keyword>
<dbReference type="OrthoDB" id="9805733at2"/>
<dbReference type="CDD" id="cd01561">
    <property type="entry name" value="CBS_like"/>
    <property type="match status" value="1"/>
</dbReference>
<evidence type="ECO:0000256" key="4">
    <source>
        <dbReference type="ARBA" id="ARBA00012681"/>
    </source>
</evidence>
<dbReference type="EC" id="2.5.1.47" evidence="4"/>